<protein>
    <submittedName>
        <fullName evidence="1">Uncharacterized protein</fullName>
    </submittedName>
</protein>
<keyword evidence="2" id="KW-1185">Reference proteome</keyword>
<sequence length="59" mass="7053">MRGEGFIVIFPLYQNFYKILISYLEIFQNFWRRKILVPLLCRSGFLKNCFVHHKASGVT</sequence>
<reference evidence="1 2" key="1">
    <citation type="submission" date="2023-07" db="EMBL/GenBank/DDBJ databases">
        <title>Genomic Encyclopedia of Type Strains, Phase IV (KMG-IV): sequencing the most valuable type-strain genomes for metagenomic binning, comparative biology and taxonomic classification.</title>
        <authorList>
            <person name="Goeker M."/>
        </authorList>
    </citation>
    <scope>NUCLEOTIDE SEQUENCE [LARGE SCALE GENOMIC DNA]</scope>
    <source>
        <strain evidence="1 2">DSM 23948</strain>
    </source>
</reference>
<name>A0ABT9V0J1_9BACL</name>
<dbReference type="EMBL" id="JAUSTU010000003">
    <property type="protein sequence ID" value="MDQ0154463.1"/>
    <property type="molecule type" value="Genomic_DNA"/>
</dbReference>
<dbReference type="Proteomes" id="UP001231362">
    <property type="component" value="Unassembled WGS sequence"/>
</dbReference>
<evidence type="ECO:0000313" key="2">
    <source>
        <dbReference type="Proteomes" id="UP001231362"/>
    </source>
</evidence>
<organism evidence="1 2">
    <name type="scientific">Anoxybacillus andreesenii</name>
    <dbReference type="NCBI Taxonomy" id="1325932"/>
    <lineage>
        <taxon>Bacteria</taxon>
        <taxon>Bacillati</taxon>
        <taxon>Bacillota</taxon>
        <taxon>Bacilli</taxon>
        <taxon>Bacillales</taxon>
        <taxon>Anoxybacillaceae</taxon>
        <taxon>Anoxybacillus</taxon>
    </lineage>
</organism>
<accession>A0ABT9V0J1</accession>
<gene>
    <name evidence="1" type="ORF">J2S07_000767</name>
</gene>
<evidence type="ECO:0000313" key="1">
    <source>
        <dbReference type="EMBL" id="MDQ0154463.1"/>
    </source>
</evidence>
<proteinExistence type="predicted"/>
<comment type="caution">
    <text evidence="1">The sequence shown here is derived from an EMBL/GenBank/DDBJ whole genome shotgun (WGS) entry which is preliminary data.</text>
</comment>